<feature type="transmembrane region" description="Helical" evidence="1">
    <location>
        <begin position="284"/>
        <end position="307"/>
    </location>
</feature>
<organism evidence="2 3">
    <name type="scientific">Halalkaliarchaeum desulfuricum</name>
    <dbReference type="NCBI Taxonomy" id="2055893"/>
    <lineage>
        <taxon>Archaea</taxon>
        <taxon>Methanobacteriati</taxon>
        <taxon>Methanobacteriota</taxon>
        <taxon>Stenosarchaea group</taxon>
        <taxon>Halobacteria</taxon>
        <taxon>Halobacteriales</taxon>
        <taxon>Haloferacaceae</taxon>
        <taxon>Halalkaliarchaeum</taxon>
    </lineage>
</organism>
<dbReference type="AlphaFoldDB" id="A0A343TMB0"/>
<keyword evidence="1" id="KW-0472">Membrane</keyword>
<evidence type="ECO:0000313" key="2">
    <source>
        <dbReference type="EMBL" id="AUX10232.1"/>
    </source>
</evidence>
<feature type="transmembrane region" description="Helical" evidence="1">
    <location>
        <begin position="255"/>
        <end position="272"/>
    </location>
</feature>
<keyword evidence="3" id="KW-1185">Reference proteome</keyword>
<protein>
    <submittedName>
        <fullName evidence="2">Putative membrane protein</fullName>
    </submittedName>
</protein>
<dbReference type="Proteomes" id="UP000263012">
    <property type="component" value="Chromosome"/>
</dbReference>
<reference evidence="3" key="1">
    <citation type="submission" date="2017-11" db="EMBL/GenBank/DDBJ databases">
        <title>Phenotypic and genomic properties of facultatively anaerobic sulfur-reducing natronoarchaea from hypersaline soda lakes.</title>
        <authorList>
            <person name="Sorokin D.Y."/>
            <person name="Kublanov I.V."/>
            <person name="Roman P."/>
            <person name="Sinninghe Damste J.S."/>
            <person name="Golyshin P.N."/>
            <person name="Rojo D."/>
            <person name="Ciordia S."/>
            <person name="Mena M.D.C."/>
            <person name="Ferrer M."/>
            <person name="Messina E."/>
            <person name="Smedile F."/>
            <person name="La Spada G."/>
            <person name="La Cono V."/>
            <person name="Yakimov M.M."/>
        </authorList>
    </citation>
    <scope>NUCLEOTIDE SEQUENCE [LARGE SCALE GENOMIC DNA]</scope>
    <source>
        <strain evidence="3">AArc-Sl</strain>
    </source>
</reference>
<dbReference type="PANTHER" id="PTHR37308:SF1">
    <property type="entry name" value="POLYPRENYL-PHOSPHATE TRANSPORTER"/>
    <property type="match status" value="1"/>
</dbReference>
<feature type="transmembrane region" description="Helical" evidence="1">
    <location>
        <begin position="164"/>
        <end position="190"/>
    </location>
</feature>
<proteinExistence type="predicted"/>
<keyword evidence="1" id="KW-0812">Transmembrane</keyword>
<dbReference type="EMBL" id="CP025066">
    <property type="protein sequence ID" value="AUX10232.1"/>
    <property type="molecule type" value="Genomic_DNA"/>
</dbReference>
<gene>
    <name evidence="2" type="ORF">AArcSl_2613</name>
</gene>
<dbReference type="Pfam" id="PF04018">
    <property type="entry name" value="VCA0040-like"/>
    <property type="match status" value="1"/>
</dbReference>
<dbReference type="InterPro" id="IPR007163">
    <property type="entry name" value="VCA0040-like"/>
</dbReference>
<keyword evidence="1" id="KW-1133">Transmembrane helix</keyword>
<feature type="transmembrane region" description="Helical" evidence="1">
    <location>
        <begin position="108"/>
        <end position="127"/>
    </location>
</feature>
<accession>A0A343TMB0</accession>
<dbReference type="PANTHER" id="PTHR37308">
    <property type="entry name" value="INTEGRAL MEMBRANE PROTEIN"/>
    <property type="match status" value="1"/>
</dbReference>
<sequence>MTSPLRNLASVFLKGACMGAADAVPGVSGGTIALITGIYERLVAAITAIDTDRIRRLLSGINPRNLPDARAAFLEMDGPFLLALGVGIMTAVITVLRTVVFLLDTVPVATFAFFFGLIGASAVVLFADLSLDTRGRKAAAVAGFLVAFLLSGETAAAADTGGLFIFVAGAIAVSAMVLPGVSGSLLLILLGQYEYMSRALEGFVDALFGFGMGGSTTTVLETAPPVVIFLSGAVVGLFTVAHGVRFALARYRGATFAFLVALVAGALRAPVVQADLALAESGRAWTPSVLATFLAAAAVGAAIVLVLDHYAGVMDYYTDDQSV</sequence>
<dbReference type="KEGG" id="hdf:AArcSl_2613"/>
<name>A0A343TMB0_9EURY</name>
<feature type="transmembrane region" description="Helical" evidence="1">
    <location>
        <begin position="80"/>
        <end position="102"/>
    </location>
</feature>
<evidence type="ECO:0000313" key="3">
    <source>
        <dbReference type="Proteomes" id="UP000263012"/>
    </source>
</evidence>
<feature type="transmembrane region" description="Helical" evidence="1">
    <location>
        <begin position="139"/>
        <end position="158"/>
    </location>
</feature>
<evidence type="ECO:0000256" key="1">
    <source>
        <dbReference type="SAM" id="Phobius"/>
    </source>
</evidence>
<feature type="transmembrane region" description="Helical" evidence="1">
    <location>
        <begin position="226"/>
        <end position="248"/>
    </location>
</feature>